<evidence type="ECO:0000313" key="3">
    <source>
        <dbReference type="Proteomes" id="UP001141327"/>
    </source>
</evidence>
<reference evidence="2" key="1">
    <citation type="journal article" date="2022" name="bioRxiv">
        <title>Genomics of Preaxostyla Flagellates Illuminates Evolutionary Transitions and the Path Towards Mitochondrial Loss.</title>
        <authorList>
            <person name="Novak L.V.F."/>
            <person name="Treitli S.C."/>
            <person name="Pyrih J."/>
            <person name="Halakuc P."/>
            <person name="Pipaliya S.V."/>
            <person name="Vacek V."/>
            <person name="Brzon O."/>
            <person name="Soukal P."/>
            <person name="Eme L."/>
            <person name="Dacks J.B."/>
            <person name="Karnkowska A."/>
            <person name="Elias M."/>
            <person name="Hampl V."/>
        </authorList>
    </citation>
    <scope>NUCLEOTIDE SEQUENCE</scope>
    <source>
        <strain evidence="2">RCP-MX</strain>
    </source>
</reference>
<dbReference type="InterPro" id="IPR017900">
    <property type="entry name" value="4Fe4S_Fe_S_CS"/>
</dbReference>
<accession>A0ABQ8UHQ7</accession>
<dbReference type="EMBL" id="JAPMOS010000059">
    <property type="protein sequence ID" value="KAJ4456859.1"/>
    <property type="molecule type" value="Genomic_DNA"/>
</dbReference>
<keyword evidence="3" id="KW-1185">Reference proteome</keyword>
<dbReference type="InterPro" id="IPR017896">
    <property type="entry name" value="4Fe4S_Fe-S-bd"/>
</dbReference>
<dbReference type="SUPFAM" id="SSF54862">
    <property type="entry name" value="4Fe-4S ferredoxins"/>
    <property type="match status" value="1"/>
</dbReference>
<dbReference type="Proteomes" id="UP001141327">
    <property type="component" value="Unassembled WGS sequence"/>
</dbReference>
<dbReference type="PROSITE" id="PS51379">
    <property type="entry name" value="4FE4S_FER_2"/>
    <property type="match status" value="2"/>
</dbReference>
<name>A0ABQ8UHQ7_9EUKA</name>
<feature type="domain" description="4Fe-4S ferredoxin-type" evidence="1">
    <location>
        <begin position="2"/>
        <end position="31"/>
    </location>
</feature>
<sequence length="63" mass="6917">MDFPHIDTSLCTGCQTCGTNCPIEGLWQFVDNKAVFNDDRKADCIHCNTCKDNCPAGAITFSE</sequence>
<protein>
    <submittedName>
        <fullName evidence="2">4Fe4S ferredoxin</fullName>
    </submittedName>
</protein>
<proteinExistence type="predicted"/>
<dbReference type="Pfam" id="PF13187">
    <property type="entry name" value="Fer4_9"/>
    <property type="match status" value="1"/>
</dbReference>
<dbReference type="Gene3D" id="3.30.70.20">
    <property type="match status" value="1"/>
</dbReference>
<dbReference type="PROSITE" id="PS00198">
    <property type="entry name" value="4FE4S_FER_1"/>
    <property type="match status" value="1"/>
</dbReference>
<evidence type="ECO:0000313" key="2">
    <source>
        <dbReference type="EMBL" id="KAJ4456859.1"/>
    </source>
</evidence>
<feature type="domain" description="4Fe-4S ferredoxin-type" evidence="1">
    <location>
        <begin position="32"/>
        <end position="63"/>
    </location>
</feature>
<evidence type="ECO:0000259" key="1">
    <source>
        <dbReference type="PROSITE" id="PS51379"/>
    </source>
</evidence>
<organism evidence="2 3">
    <name type="scientific">Paratrimastix pyriformis</name>
    <dbReference type="NCBI Taxonomy" id="342808"/>
    <lineage>
        <taxon>Eukaryota</taxon>
        <taxon>Metamonada</taxon>
        <taxon>Preaxostyla</taxon>
        <taxon>Paratrimastigidae</taxon>
        <taxon>Paratrimastix</taxon>
    </lineage>
</organism>
<comment type="caution">
    <text evidence="2">The sequence shown here is derived from an EMBL/GenBank/DDBJ whole genome shotgun (WGS) entry which is preliminary data.</text>
</comment>
<gene>
    <name evidence="2" type="ORF">PAPYR_13544</name>
</gene>